<dbReference type="Proteomes" id="UP000272010">
    <property type="component" value="Plasmid pYEE3"/>
</dbReference>
<reference evidence="3" key="1">
    <citation type="submission" date="2018-07" db="EMBL/GenBank/DDBJ databases">
        <title>Genome Structure of the Opportunistic Pathogen Paracoccus yeei (Alphaproteobacteria) and Identification of Putative Virulence Factors.</title>
        <authorList>
            <person name="Lasek R."/>
            <person name="Szuplewska M."/>
            <person name="Mitura M."/>
            <person name="Decewicz P."/>
            <person name="Chmielowska C."/>
            <person name="Pawlot A."/>
            <person name="Sentkowska D."/>
            <person name="Czarnecki J."/>
            <person name="Bartosik D."/>
        </authorList>
    </citation>
    <scope>NUCLEOTIDE SEQUENCE [LARGE SCALE GENOMIC DNA]</scope>
    <source>
        <strain evidence="3">CCUG 32053</strain>
        <plasmid evidence="3">pyee3</plasmid>
    </source>
</reference>
<keyword evidence="2" id="KW-0614">Plasmid</keyword>
<geneLocation type="plasmid" evidence="3">
    <name>pyee3</name>
</geneLocation>
<proteinExistence type="predicted"/>
<feature type="chain" id="PRO_5017305387" description="DUF2147 domain-containing protein" evidence="1">
    <location>
        <begin position="20"/>
        <end position="128"/>
    </location>
</feature>
<organism evidence="2 3">
    <name type="scientific">Paracoccus yeei</name>
    <dbReference type="NCBI Taxonomy" id="147645"/>
    <lineage>
        <taxon>Bacteria</taxon>
        <taxon>Pseudomonadati</taxon>
        <taxon>Pseudomonadota</taxon>
        <taxon>Alphaproteobacteria</taxon>
        <taxon>Rhodobacterales</taxon>
        <taxon>Paracoccaceae</taxon>
        <taxon>Paracoccus</taxon>
    </lineage>
</organism>
<sequence>MLRSTLAAALILWAGAVQAFPVEPLPVPAGGEQFWGLGSTGINCYRAPCPWRGVFRMNPDGTRDRPLSGHDMTELPLLEADKADRTRIEGAFASGGCVVAEGHFEGETLVVARIAGECHHWAPRQPAE</sequence>
<dbReference type="RefSeq" id="WP_120444946.1">
    <property type="nucleotide sequence ID" value="NZ_CP031081.1"/>
</dbReference>
<evidence type="ECO:0008006" key="4">
    <source>
        <dbReference type="Google" id="ProtNLM"/>
    </source>
</evidence>
<protein>
    <recommendedName>
        <fullName evidence="4">DUF2147 domain-containing protein</fullName>
    </recommendedName>
</protein>
<keyword evidence="1" id="KW-0732">Signal</keyword>
<evidence type="ECO:0000256" key="1">
    <source>
        <dbReference type="SAM" id="SignalP"/>
    </source>
</evidence>
<evidence type="ECO:0000313" key="3">
    <source>
        <dbReference type="Proteomes" id="UP000272010"/>
    </source>
</evidence>
<feature type="signal peptide" evidence="1">
    <location>
        <begin position="1"/>
        <end position="19"/>
    </location>
</feature>
<name>A0A386UUA4_9RHOB</name>
<evidence type="ECO:0000313" key="2">
    <source>
        <dbReference type="EMBL" id="AYF03938.1"/>
    </source>
</evidence>
<dbReference type="AlphaFoldDB" id="A0A386UUA4"/>
<accession>A0A386UUA4</accession>
<gene>
    <name evidence="2" type="ORF">PY32053_04429</name>
</gene>
<dbReference type="EMBL" id="CP031081">
    <property type="protein sequence ID" value="AYF03938.1"/>
    <property type="molecule type" value="Genomic_DNA"/>
</dbReference>